<comment type="caution">
    <text evidence="1">The sequence shown here is derived from an EMBL/GenBank/DDBJ whole genome shotgun (WGS) entry which is preliminary data.</text>
</comment>
<sequence length="39" mass="4370">MWKAMFRPVRSSLKHPDSSPARLKAVHVLPIAHATCQSD</sequence>
<dbReference type="EMBL" id="CBLY010000004">
    <property type="protein sequence ID" value="CDG33355.1"/>
    <property type="molecule type" value="Genomic_DNA"/>
</dbReference>
<evidence type="ECO:0000313" key="1">
    <source>
        <dbReference type="EMBL" id="CDG33355.1"/>
    </source>
</evidence>
<organism evidence="1 2">
    <name type="scientific">Parasaccharibacter apium</name>
    <dbReference type="NCBI Taxonomy" id="1510841"/>
    <lineage>
        <taxon>Bacteria</taxon>
        <taxon>Pseudomonadati</taxon>
        <taxon>Pseudomonadota</taxon>
        <taxon>Alphaproteobacteria</taxon>
        <taxon>Acetobacterales</taxon>
        <taxon>Acetobacteraceae</taxon>
        <taxon>Parasaccharibacter</taxon>
    </lineage>
</organism>
<accession>A0A7U7G572</accession>
<gene>
    <name evidence="1" type="ORF">SACS_0617</name>
</gene>
<dbReference type="AlphaFoldDB" id="A0A7U7G572"/>
<reference evidence="1 2" key="1">
    <citation type="journal article" date="2014" name="Genome Biol. Evol.">
        <title>Acetic acid bacteria genomes reveal functional traits for adaptation to life in insect guts.</title>
        <authorList>
            <person name="Chouaia B."/>
            <person name="Gaiarsa S."/>
            <person name="Crotti E."/>
            <person name="Comandatore F."/>
            <person name="Degli Esposti M."/>
            <person name="Ricci I."/>
            <person name="Alma A."/>
            <person name="Favia G."/>
            <person name="Bandi C."/>
            <person name="Daffonchio D."/>
        </authorList>
    </citation>
    <scope>NUCLEOTIDE SEQUENCE [LARGE SCALE GENOMIC DNA]</scope>
    <source>
        <strain evidence="2">AM169</strain>
    </source>
</reference>
<name>A0A7U7G572_9PROT</name>
<evidence type="ECO:0000313" key="2">
    <source>
        <dbReference type="Proteomes" id="UP000027590"/>
    </source>
</evidence>
<proteinExistence type="predicted"/>
<dbReference type="Proteomes" id="UP000027590">
    <property type="component" value="Unassembled WGS sequence"/>
</dbReference>
<reference evidence="1 2" key="2">
    <citation type="journal article" date="2014" name="PLoS ONE">
        <title>Evolution of mitochondria reconstructed from the energy metabolism of living bacteria.</title>
        <authorList>
            <person name="Degli Esposti M."/>
            <person name="Chouaia B."/>
            <person name="Comandatore F."/>
            <person name="Crotti E."/>
            <person name="Sassera D."/>
            <person name="Lievens P.M."/>
            <person name="Daffonchio D."/>
            <person name="Bandi C."/>
        </authorList>
    </citation>
    <scope>NUCLEOTIDE SEQUENCE [LARGE SCALE GENOMIC DNA]</scope>
    <source>
        <strain evidence="2">AM169</strain>
    </source>
</reference>
<protein>
    <submittedName>
        <fullName evidence="1">Uncharacterized protein</fullName>
    </submittedName>
</protein>